<evidence type="ECO:0000256" key="1">
    <source>
        <dbReference type="SAM" id="Phobius"/>
    </source>
</evidence>
<feature type="transmembrane region" description="Helical" evidence="1">
    <location>
        <begin position="67"/>
        <end position="91"/>
    </location>
</feature>
<keyword evidence="1" id="KW-1133">Transmembrane helix</keyword>
<evidence type="ECO:0000313" key="3">
    <source>
        <dbReference type="Proteomes" id="UP000218767"/>
    </source>
</evidence>
<reference evidence="3" key="1">
    <citation type="submission" date="2017-08" db="EMBL/GenBank/DDBJ databases">
        <title>A dynamic microbial community with high functional redundancy inhabits the cold, oxic subseafloor aquifer.</title>
        <authorList>
            <person name="Tully B.J."/>
            <person name="Wheat C.G."/>
            <person name="Glazer B.T."/>
            <person name="Huber J.A."/>
        </authorList>
    </citation>
    <scope>NUCLEOTIDE SEQUENCE [LARGE SCALE GENOMIC DNA]</scope>
</reference>
<comment type="caution">
    <text evidence="2">The sequence shown here is derived from an EMBL/GenBank/DDBJ whole genome shotgun (WGS) entry which is preliminary data.</text>
</comment>
<name>A0A2A4WWZ4_9GAMM</name>
<organism evidence="2 3">
    <name type="scientific">SAR86 cluster bacterium</name>
    <dbReference type="NCBI Taxonomy" id="2030880"/>
    <lineage>
        <taxon>Bacteria</taxon>
        <taxon>Pseudomonadati</taxon>
        <taxon>Pseudomonadota</taxon>
        <taxon>Gammaproteobacteria</taxon>
        <taxon>SAR86 cluster</taxon>
    </lineage>
</organism>
<dbReference type="Pfam" id="PF13795">
    <property type="entry name" value="HupE_UreJ_2"/>
    <property type="match status" value="1"/>
</dbReference>
<gene>
    <name evidence="2" type="ORF">COB20_14560</name>
</gene>
<evidence type="ECO:0000313" key="2">
    <source>
        <dbReference type="EMBL" id="PCI74756.1"/>
    </source>
</evidence>
<feature type="transmembrane region" description="Helical" evidence="1">
    <location>
        <begin position="191"/>
        <end position="215"/>
    </location>
</feature>
<feature type="transmembrane region" description="Helical" evidence="1">
    <location>
        <begin position="153"/>
        <end position="171"/>
    </location>
</feature>
<proteinExistence type="predicted"/>
<feature type="transmembrane region" description="Helical" evidence="1">
    <location>
        <begin position="227"/>
        <end position="249"/>
    </location>
</feature>
<dbReference type="EMBL" id="NVUL01000094">
    <property type="protein sequence ID" value="PCI74756.1"/>
    <property type="molecule type" value="Genomic_DNA"/>
</dbReference>
<feature type="transmembrane region" description="Helical" evidence="1">
    <location>
        <begin position="27"/>
        <end position="47"/>
    </location>
</feature>
<dbReference type="AlphaFoldDB" id="A0A2A4WWZ4"/>
<feature type="transmembrane region" description="Helical" evidence="1">
    <location>
        <begin position="98"/>
        <end position="117"/>
    </location>
</feature>
<evidence type="ECO:0008006" key="4">
    <source>
        <dbReference type="Google" id="ProtNLM"/>
    </source>
</evidence>
<dbReference type="Proteomes" id="UP000218767">
    <property type="component" value="Unassembled WGS sequence"/>
</dbReference>
<accession>A0A2A4WWZ4</accession>
<sequence>MSPKNKLITSTSQITQLSNTTDIGRKVLIGLASILVILLPGAAFAHGVDEGTQQFLANNEGVAILPFLYIGAKHMITGYDHLLFLVGVIFFLYRPKDVLIYVSFFTLGHSLTLLFGVYQDIQVNAYLIDAIIGLSIVYKGFDNLGGFQRLFGFQPNTMAAVLIFGLFHGFGLATKLQDFEFDREGLLQNLLAFNVGVEIGQFLALIFIVIALTFWRRYASYLQFAATTNLALMSAGFLLTMYQLAGYVIY</sequence>
<protein>
    <recommendedName>
        <fullName evidence="4">HupE/UreJ family protein</fullName>
    </recommendedName>
</protein>
<keyword evidence="1" id="KW-0472">Membrane</keyword>
<keyword evidence="1" id="KW-0812">Transmembrane</keyword>
<dbReference type="InterPro" id="IPR032809">
    <property type="entry name" value="Put_HupE_UreJ"/>
</dbReference>